<comment type="caution">
    <text evidence="2">The sequence shown here is derived from an EMBL/GenBank/DDBJ whole genome shotgun (WGS) entry which is preliminary data.</text>
</comment>
<proteinExistence type="predicted"/>
<feature type="region of interest" description="Disordered" evidence="1">
    <location>
        <begin position="169"/>
        <end position="188"/>
    </location>
</feature>
<accession>K0SF16</accession>
<feature type="compositionally biased region" description="Gly residues" evidence="1">
    <location>
        <begin position="169"/>
        <end position="185"/>
    </location>
</feature>
<feature type="compositionally biased region" description="Gly residues" evidence="1">
    <location>
        <begin position="225"/>
        <end position="250"/>
    </location>
</feature>
<feature type="compositionally biased region" description="Basic residues" evidence="1">
    <location>
        <begin position="251"/>
        <end position="264"/>
    </location>
</feature>
<evidence type="ECO:0000313" key="2">
    <source>
        <dbReference type="EMBL" id="EJK63970.1"/>
    </source>
</evidence>
<sequence length="457" mass="49944">MPRCCAGSACRHPETPFMIQAHYCVTCPESDDQNRGHGPCLIALRLDAAARKLFRLDNDGNGFIKEQHLTESGRRRHGSETNGVCLDCWAKLAEDDEQPLRGGEDSDDPPDDVIRPLLDMYSTRSESVATQEIMKQLRDYYDEEEGNDPRSQAYFEKVRQTCVDGARGIGAPGTGGGRGGGGSGLLGNIRAADRREGVGQPFAPPVRGDLAASVSVRRGQAGQASQGGGRGVGGRGGGGRGRGGRFGGRGRGGRGHGGRGHGVRGRGVTPPIDLRKSRTQHEFINPTMLEALKTMDEQDKVDHERINAERHQQKKPPLQFKRSKVREYLRTGFTEMEETPDDSPLVIDGEGAITADFIKDYMDSHRRVVRVARENAEQYLSETNLHGVTITEDDVDEEGFVTVLVNQSYPQFSSTRSSLAYLYKRAGIERPPEMVRSMRSLWPGLNARPGTKSAGSG</sequence>
<dbReference type="Proteomes" id="UP000266841">
    <property type="component" value="Unassembled WGS sequence"/>
</dbReference>
<dbReference type="EMBL" id="AGNL01017809">
    <property type="protein sequence ID" value="EJK63970.1"/>
    <property type="molecule type" value="Genomic_DNA"/>
</dbReference>
<gene>
    <name evidence="2" type="ORF">THAOC_15344</name>
</gene>
<protein>
    <submittedName>
        <fullName evidence="2">Uncharacterized protein</fullName>
    </submittedName>
</protein>
<evidence type="ECO:0000313" key="3">
    <source>
        <dbReference type="Proteomes" id="UP000266841"/>
    </source>
</evidence>
<reference evidence="2 3" key="1">
    <citation type="journal article" date="2012" name="Genome Biol.">
        <title>Genome and low-iron response of an oceanic diatom adapted to chronic iron limitation.</title>
        <authorList>
            <person name="Lommer M."/>
            <person name="Specht M."/>
            <person name="Roy A.S."/>
            <person name="Kraemer L."/>
            <person name="Andreson R."/>
            <person name="Gutowska M.A."/>
            <person name="Wolf J."/>
            <person name="Bergner S.V."/>
            <person name="Schilhabel M.B."/>
            <person name="Klostermeier U.C."/>
            <person name="Beiko R.G."/>
            <person name="Rosenstiel P."/>
            <person name="Hippler M."/>
            <person name="Laroche J."/>
        </authorList>
    </citation>
    <scope>NUCLEOTIDE SEQUENCE [LARGE SCALE GENOMIC DNA]</scope>
    <source>
        <strain evidence="2 3">CCMP1005</strain>
    </source>
</reference>
<feature type="region of interest" description="Disordered" evidence="1">
    <location>
        <begin position="217"/>
        <end position="273"/>
    </location>
</feature>
<organism evidence="2 3">
    <name type="scientific">Thalassiosira oceanica</name>
    <name type="common">Marine diatom</name>
    <dbReference type="NCBI Taxonomy" id="159749"/>
    <lineage>
        <taxon>Eukaryota</taxon>
        <taxon>Sar</taxon>
        <taxon>Stramenopiles</taxon>
        <taxon>Ochrophyta</taxon>
        <taxon>Bacillariophyta</taxon>
        <taxon>Coscinodiscophyceae</taxon>
        <taxon>Thalassiosirophycidae</taxon>
        <taxon>Thalassiosirales</taxon>
        <taxon>Thalassiosiraceae</taxon>
        <taxon>Thalassiosira</taxon>
    </lineage>
</organism>
<keyword evidence="3" id="KW-1185">Reference proteome</keyword>
<dbReference type="AlphaFoldDB" id="K0SF16"/>
<evidence type="ECO:0000256" key="1">
    <source>
        <dbReference type="SAM" id="MobiDB-lite"/>
    </source>
</evidence>
<name>K0SF16_THAOC</name>